<keyword evidence="6 9" id="KW-0067">ATP-binding</keyword>
<feature type="compositionally biased region" description="Basic and acidic residues" evidence="10">
    <location>
        <begin position="4679"/>
        <end position="4693"/>
    </location>
</feature>
<comment type="function">
    <text evidence="9">Nuclear chaperone required for maturation and nuclear export of pre-60S ribosome subunits.</text>
</comment>
<evidence type="ECO:0000256" key="5">
    <source>
        <dbReference type="ARBA" id="ARBA00022741"/>
    </source>
</evidence>
<dbReference type="GO" id="GO:0005654">
    <property type="term" value="C:nucleoplasm"/>
    <property type="evidence" value="ECO:0007669"/>
    <property type="project" value="UniProtKB-SubCell"/>
</dbReference>
<feature type="compositionally biased region" description="Acidic residues" evidence="10">
    <location>
        <begin position="4714"/>
        <end position="4730"/>
    </location>
</feature>
<dbReference type="InterPro" id="IPR048617">
    <property type="entry name" value="MDN1_AAA_lid_4"/>
</dbReference>
<feature type="compositionally biased region" description="Acidic residues" evidence="10">
    <location>
        <begin position="4694"/>
        <end position="4706"/>
    </location>
</feature>
<evidence type="ECO:0000256" key="8">
    <source>
        <dbReference type="ARBA" id="ARBA00023242"/>
    </source>
</evidence>
<feature type="region of interest" description="Disordered" evidence="10">
    <location>
        <begin position="4542"/>
        <end position="4578"/>
    </location>
</feature>
<keyword evidence="5 9" id="KW-0547">Nucleotide-binding</keyword>
<dbReference type="GO" id="GO:0005524">
    <property type="term" value="F:ATP binding"/>
    <property type="evidence" value="ECO:0007669"/>
    <property type="project" value="UniProtKB-KW"/>
</dbReference>
<dbReference type="GO" id="GO:0005730">
    <property type="term" value="C:nucleolus"/>
    <property type="evidence" value="ECO:0007669"/>
    <property type="project" value="UniProtKB-SubCell"/>
</dbReference>
<evidence type="ECO:0000256" key="7">
    <source>
        <dbReference type="ARBA" id="ARBA00023186"/>
    </source>
</evidence>
<comment type="subcellular location">
    <subcellularLocation>
        <location evidence="1">Nucleus</location>
        <location evidence="1">Nucleolus</location>
    </subcellularLocation>
    <subcellularLocation>
        <location evidence="2">Nucleus</location>
        <location evidence="2">Nucleoplasm</location>
    </subcellularLocation>
</comment>
<dbReference type="FunFam" id="3.40.50.300:FF:000142">
    <property type="entry name" value="Midasin"/>
    <property type="match status" value="1"/>
</dbReference>
<reference evidence="12" key="1">
    <citation type="submission" date="2018-04" db="EMBL/GenBank/DDBJ databases">
        <title>WGS assembly of Panicum hallii.</title>
        <authorList>
            <person name="Lovell J."/>
            <person name="Jenkins J."/>
            <person name="Lowry D."/>
            <person name="Mamidi S."/>
            <person name="Sreedasyam A."/>
            <person name="Weng X."/>
            <person name="Barry K."/>
            <person name="Bonette J."/>
            <person name="Campitelli B."/>
            <person name="Daum C."/>
            <person name="Gordon S."/>
            <person name="Gould B."/>
            <person name="Lipzen A."/>
            <person name="Macqueen A."/>
            <person name="Palacio-Mejia J."/>
            <person name="Plott C."/>
            <person name="Shakirov E."/>
            <person name="Shu S."/>
            <person name="Yoshinaga Y."/>
            <person name="Zane M."/>
            <person name="Rokhsar D."/>
            <person name="Grimwood J."/>
            <person name="Schmutz J."/>
            <person name="Juenger T."/>
        </authorList>
    </citation>
    <scope>NUCLEOTIDE SEQUENCE [LARGE SCALE GENOMIC DNA]</scope>
    <source>
        <strain evidence="12">FIL2</strain>
    </source>
</reference>
<dbReference type="PROSITE" id="PS00675">
    <property type="entry name" value="SIGMA54_INTERACT_1"/>
    <property type="match status" value="1"/>
</dbReference>
<dbReference type="GO" id="GO:0016887">
    <property type="term" value="F:ATP hydrolysis activity"/>
    <property type="evidence" value="ECO:0007669"/>
    <property type="project" value="InterPro"/>
</dbReference>
<feature type="compositionally biased region" description="Basic and acidic residues" evidence="10">
    <location>
        <begin position="4922"/>
        <end position="4947"/>
    </location>
</feature>
<dbReference type="InterPro" id="IPR027417">
    <property type="entry name" value="P-loop_NTPase"/>
</dbReference>
<dbReference type="FunFam" id="3.40.50.300:FF:001861">
    <property type="entry name" value="Midasin"/>
    <property type="match status" value="1"/>
</dbReference>
<comment type="similarity">
    <text evidence="3 9">Belongs to the midasin family.</text>
</comment>
<feature type="compositionally biased region" description="Basic and acidic residues" evidence="10">
    <location>
        <begin position="4987"/>
        <end position="5004"/>
    </location>
</feature>
<dbReference type="GO" id="GO:0000027">
    <property type="term" value="P:ribosomal large subunit assembly"/>
    <property type="evidence" value="ECO:0007669"/>
    <property type="project" value="InterPro"/>
</dbReference>
<feature type="compositionally biased region" description="Polar residues" evidence="10">
    <location>
        <begin position="5012"/>
        <end position="5024"/>
    </location>
</feature>
<feature type="compositionally biased region" description="Polar residues" evidence="10">
    <location>
        <begin position="4834"/>
        <end position="4846"/>
    </location>
</feature>
<feature type="compositionally biased region" description="Polar residues" evidence="10">
    <location>
        <begin position="4637"/>
        <end position="4647"/>
    </location>
</feature>
<feature type="compositionally biased region" description="Basic and acidic residues" evidence="10">
    <location>
        <begin position="4824"/>
        <end position="4833"/>
    </location>
</feature>
<feature type="compositionally biased region" description="Basic and acidic residues" evidence="10">
    <location>
        <begin position="4751"/>
        <end position="4761"/>
    </location>
</feature>
<evidence type="ECO:0000256" key="2">
    <source>
        <dbReference type="ARBA" id="ARBA00004642"/>
    </source>
</evidence>
<dbReference type="InterPro" id="IPR036465">
    <property type="entry name" value="vWFA_dom_sf"/>
</dbReference>
<dbReference type="Gramene" id="PAN47054">
    <property type="protein sequence ID" value="PAN47054"/>
    <property type="gene ID" value="PAHAL_9G230700"/>
</dbReference>
<dbReference type="FunFam" id="3.40.50.410:FF:000114">
    <property type="entry name" value="Midasin"/>
    <property type="match status" value="1"/>
</dbReference>
<dbReference type="InterPro" id="IPR025662">
    <property type="entry name" value="Sigma_54_int_dom_ATP-bd_1"/>
</dbReference>
<dbReference type="Pfam" id="PF17865">
    <property type="entry name" value="AAA_lid_5"/>
    <property type="match status" value="1"/>
</dbReference>
<evidence type="ECO:0000256" key="6">
    <source>
        <dbReference type="ARBA" id="ARBA00022840"/>
    </source>
</evidence>
<dbReference type="Pfam" id="PF21108">
    <property type="entry name" value="MDN1_4th"/>
    <property type="match status" value="1"/>
</dbReference>
<feature type="region of interest" description="Disordered" evidence="10">
    <location>
        <begin position="4987"/>
        <end position="5032"/>
    </location>
</feature>
<keyword evidence="8 9" id="KW-0539">Nucleus</keyword>
<accession>A0A2S3IM91</accession>
<dbReference type="SUPFAM" id="SSF53300">
    <property type="entry name" value="vWA-like"/>
    <property type="match status" value="1"/>
</dbReference>
<evidence type="ECO:0000256" key="3">
    <source>
        <dbReference type="ARBA" id="ARBA00007188"/>
    </source>
</evidence>
<name>A0A2S3IM91_9POAL</name>
<dbReference type="GO" id="GO:0000055">
    <property type="term" value="P:ribosomal large subunit export from nucleus"/>
    <property type="evidence" value="ECO:0007669"/>
    <property type="project" value="TreeGrafter"/>
</dbReference>
<feature type="domain" description="VWFA" evidence="11">
    <location>
        <begin position="5167"/>
        <end position="5368"/>
    </location>
</feature>
<evidence type="ECO:0000256" key="9">
    <source>
        <dbReference type="PIRNR" id="PIRNR010340"/>
    </source>
</evidence>
<evidence type="ECO:0000259" key="11">
    <source>
        <dbReference type="PROSITE" id="PS50234"/>
    </source>
</evidence>
<gene>
    <name evidence="12" type="ORF">PAHAL_9G230700</name>
</gene>
<dbReference type="InterPro" id="IPR002035">
    <property type="entry name" value="VWF_A"/>
</dbReference>
<dbReference type="FunFam" id="3.40.50.300:FF:002238">
    <property type="entry name" value="Midasin"/>
    <property type="match status" value="1"/>
</dbReference>
<dbReference type="PANTHER" id="PTHR48103:SF2">
    <property type="entry name" value="MIDASIN"/>
    <property type="match status" value="1"/>
</dbReference>
<dbReference type="EMBL" id="CM008054">
    <property type="protein sequence ID" value="PAN47054.1"/>
    <property type="molecule type" value="Genomic_DNA"/>
</dbReference>
<dbReference type="FunFam" id="3.40.50.300:FF:000582">
    <property type="entry name" value="Midasin"/>
    <property type="match status" value="1"/>
</dbReference>
<dbReference type="Pfam" id="PF07728">
    <property type="entry name" value="AAA_5"/>
    <property type="match status" value="8"/>
</dbReference>
<sequence>MSLDGSFSAVAAAARLLARCPALRSDPRLYALASSTAAAPPARDDVAAALAEPLLHPRYTVAVLGCFLPLAPALVDRAVALLRSAGPQALRADDAARMEEEAEEGDVRVVEFYLSRGRGMRLHELACFALARALDIAPYLLRSVLSYFKFSPPPFQRLLSASFPSQISSKELHLFLDATRVSYRFLQLEPRVFCEQWDWSCFLDLVYSTADYSLVDNSLDSVGSDLRWCTIQILMVVLKASDMAIESFGLGADEAFKCFLRWKEFCIDTSLEKASLYLQNEDGNSKSTVDGLTTLADCLSDWPEIATGSDRSIGIYECPFVLTATLRKSYEVALMAVSQKWPVLLYGPVGAGKTALINKLARIGGNRVLFIHMDEQMDGRTLIGSYVCTEKPGEFKWAPGSLTQAIVKGFWIVFEDIDKAPSDVQSILLPLLEGSSAFSVGHAEAVEVAESFRLFATITTSNSDVSHALEGRLAFSALWRKVMVGEPNRSDMVNIIKGCYPSLGPISSKLIDTFEKVNSLGSHQFGGPNIAGGLSDGVLHRFSLRDMLKWCKRILRVDLNFEGLGFASSCFKLIYHEAVDIFAGSLSSPEKRFYVAGEIARILGVPYQGETVQRTDKPIIQARHTELQVGRVTLQCSDKPALIQKGPFADIRRALEVLERVACSIKFNEPVLLVGETGTGKTTIVQNLAAWLKRPLTVVNLSQQSDISDLLGGFKPTDAWSICFPLYIEFKDLFCRSFPAKDNEAILRHCDVCVMEKSWKKLLHTLAKCVEKAQKLIEGISKSSSGSKRKRALPAQVVSDWDTFSSRLNVACRQIGSSTGMSFQFVEGAFVSALRNGHWILLDEVNLAPPETLQRIGAVLDGEKGTLCLAERGDIDYVERHPCFRMFACMNPATDAGKRDLPYTFRSRFTEYFVDDLMDDDDLRLFVNKYLDGLNAANGVTDGIVRFYKAAKKESEERLQDGANQKPQFSLRSLSRALGYIKSAEKRFGFRKALYDGFCMFFLTMLDAPSAKIIKNLLLSLLLDGKMPPSIYFADYFIEKPVQIDGCVSDEFLQSYVLTNSVTEHIVNLARAVYIKRYPVLLQGPTSSGKTSLVRYLAAKTGHEFVRINNHEHTDLQEYLGTYVTDSQGKLQFQEGALVKAVREGHWIVLDELNLAPSDVLEALNRLLDDNRELFVPELQETIPAHPNFMLFATQNPPMLYGGRKMLSRAFRNRFIEVHVDEIPEDELVTILEQRCRIAPSYAKKMVDVMKDLQTHRQNSRVFAGKHGFITPRDLFRWASRYRTFEGKSYEELAKDGYLLLAERLRDDNEKTVVQEALERHLRVKLNIADLYNLEVTREDNLSLDAIRLRVQECFGNITWTKSMWRLYFLIERCYRSREPVLLVGETGGGKTTVCQVLSAVLGSRLHILNCHQYTETSDFIGGFCPIRDRSRIALEFKDLVAKIKQMKIFVYVAGDMPLETDISGADSVMSHLNEILDRYRKEKDLFPEVPARDLDTMEQIKLDLMHLRKRWQAIFVWQDGPLVQAMKNGDLFLIDEISLADDSVLERLNSVLEPERKLSLAEKGGSELEKISAHPNFFILATMNPGGDYGKKELSPALRNRFTELWVPAVTDGDELKNITLAKFTKAELSCFGDCIVNFWKWFNQLDIGRTLTIRDLLSWISFINVTEQNLGPQQALIHGLFLILLDGLSLGVNVSKSEATDMRSTCLSFLLEELQKVEGKNVDSYLNDLNNYGWGENMRKGDTDHDYLEGHFGISPFYIPKGQFACKQQGFEIMAPTTSKNVLRVLRGMQLPKPLLLEGSPGVGKTSLIVALAGLSGHDVVRINLSEQTDMMDLLGSDLPTEGRNGMEFSWSDGILLQALKNGSWVLLDELNLAPQSVLEGLNAILDHRAEVFIPELGRTYKCPPSFRIFACQNPSSQGGGRKGLPKSFLNRFTKVYVDELSEEDYLFICKSRYHPLISESFLRNLIRFNNRLHMDTMVHRKYGQQGSPWEFNLRDIIRSCEIVAGCPDTLNDDCFLNTVYLQRMRTVDDRHKVVELFEEVFEKKPSIHQSKMLYVNPHCLTVGNASIRRNNFQSYKMQNNQLNIFPGILNSLEAAMHCIHQGWLCILIGQNSSGKTSLIRLLAQLSGNTLNELNLSSATDVSELLGCFEQYNFFRQYKAVVTQVEHYVNVYFSLSMDLNWKNLVVERKDLFAKWFEFVAEKRYSSVRTSTFIEMRGNASLPSLSLVAEIVEQMKCDLEMFDLPISLTKDDLCKTLKSIYNLQQNGTAHQPVKFEWVAGDLIRAIESGEWIVLDNANFCNPTVLDRINSLVEQERSIVVNECGLVDGNPVVIKAHPKFRMFLTVNANYGEVSRAMRNRGVEIFLMDQSWDLKGCSNVPGNSEKKDVIRFLISSGIPRMELISSMSKAHMYAKAEGLRVGINITLLEITRWVQLFQQLIIKGNQFLWSLHLSWEHTYLPSLGEVNGSKIVEEGKLMFLTNFDGSEIVDERKFKFLTDFDGYSTSLNSGFSLMLPGGWPIEQKLRDFIWYSKETCVKRNCMYLQSLSAHYAAYQISHFKEVPVSNMHPSIIPTASLRQLHFPTVSGQSVKTRVTGAFDLDLADQMLFFAANWVMEQSAENDHELYAKWFEWYHRLVQPYCNFFEHYAYILKQESEHPIWHSILECYRVIVGYHKTNIVTQPIPLLSKKLLDMAGCEALKAYQDRLCNSFNGLRLLRLTLQQWQFETKFPDLAVLKSTFLPALESLRCLEGELLKMIVKSQEVLHIYSRILDYHRSIWKMMISSQFEGLPVVWNLLRKEILKLQLKFPVEVGVFLMESVNLNNLHDFNFQYGKPTLWINGGHPFVPSSSMVFDKIQSIVAVSAAVWPKKNLLNIHLDDKQQLTDAMLSANQDLRCLAMEGLSMAIVATKTEEDVSTIVDRLDDVDQRLRRKVDFERSKLSSKTSVSEVKSCCSVSSDILCNIYGFTAWLESLPLLNLKSINLDALLLKRLSKCAQKDPSEAHKIIVNSGYLLNYAKNYSLGSSSRSPLEYTQHQMIWWIRDAWATVDNVHVEIANSILEMWYNYHSSLWTYCSGSPKILPVTQDETCDLAHLTKIDAIDTIIQKDLRVVDYQKNCLMLRISSGNLWEGVSCVGNFVASLHSIADSLFKQIIFAHKNHFKEDDFHRLEAVLFQQTKNYIEKEDLGTTCALLSSSSHGVLASLAGSDELVESLLMDLYSSYSRDSLLHTGAAWMRIGMLRFRLLLTSYSPDPAFESAYIHSHVLEKISLVKLEGKVRHDCEELAGSSSPEDSHDYKLLQDLETEEKGIRAKVVFRPQQSKHKSLVAACSEFENRLSDCKDLLANLNCNGAGQLEVDRVCNWQITSMNFIKRLTEEYGEYTDLIQPIQVAVYEMKLGLALALSASLQREFLKKIKEDDIERVLGTICTFMQFPSGITERVVTDMTDLTDYAVGVKLTTQNSCSGDVDVLKKLAVVSSQLNVGKVGDKVKSHSEMLVSIHHMFLVRTAYRVSCSLIMDTSSFLSLKGTFDHFTSMWIDMKSHLKAKENNDLQYYKFKSRPINIEDIFKEDVPLLSDMDSEDHIVPDNEEKIEQEFFKITERINGDNGVVEDSWDAIPECVLKCIVMTHNQLFGSPDLFEKPSKCPISDAQKIQSFIESYELGTRILKDLPELTCSVFDEKLMPEHLFRVCLEYRRTCATSLACNGYNAYKDPNPSVMFKMVEPLTTLQEKVRKYLEEWPDHPGLMKILDTIASLLAMPLSTPISKALLGLQLLAGKAQTLQENDTKFFLKDHLPPIFLLVYSWQRLELDSWPLLLEEVQEKYDMDAVKLWFPLRALLTQTSGVSSDEDLSIIRSVEEFVQTSNLGEFKRRLHLLLAFHGEISDGASLGAYSSTITKKIRNILYNVFGYYMQFLSLVHEKIEAGKRSIEDNLKDLVKLYSWEQEPYSTASIDKFKKARQKIFRLLQQFNNDTLRKPVIDLLNEEITARKVPCWLDPQRPESQFPVDTEKFNKRYSWYDKWASETSLSLQTLQHTNVVGVPTAKEYADVVQSVNNRRDEIELNDRLKFFWAALERICGAASFANTLKHGKKNQKKAALSNLFKTLEECGLTKHRPMGHEWRDELSAPSSLFLEQSYDAKHLLQQVSSQKELEDVSVVHCTLLTTDNWKHANRKYFNCLAMMQQLRQVSLKFNKDLGLEEVNRATSFMNHLLTILSEQRHFAYKLFDQLNQLQNAIFLLGSGGERSLSSCQNVLLSSMWQQKKLFDSVLTMTTDTKLLLRSFKDCHHTSCNNFEEVAALSTLLEKFISRFSESKDLLDKYLLGSNNMFAGAHKNVPLATREMEELFSQNCKLVDLLREDMRVMRQQEISMRSVKEVLISRLEELLDKGKMAMENPREVEDNHGICSDVLPELEASYEGILEETFMLAVSVLGKLTDLEICNNGAEDSLEGTITSWKDVFQSYTMNLKLSHICDASEKLCIRVKRLADHKPEIHSSIEAHLMHLHAWLGVILSSAEGILSELLEAHGTTAEITDALGDLFIYLFGEGFGSTEDTSEDADDEQQGAIETGTGLGDGDGGKSVSSKIDDPSQIEDMATDVAQKPDQTPKNDDDAIEMKEDFHAELSDVSEDPEGKDSGSEDDEEDMNLDSQMGDTGDSSEVVGKKSWDKDEDDDPKTSTEKYDSGSSVKGTEKNDRELRAKDDGSVEEEDHMEMDNDEQGKSNDFEDEPITNEETDLNTEEVMDKADAYDDRTGPELPEPDNDSKDIDMERQEPDEEDADHEDIGSEEVEQGDQRSDDSDDMELGDMAQHGDSGVDNEGDHVEDANTEPSNIDKQQLDKIDSLKHPSQGQPENMQVDNNRESEENLANSSDMNGAVAPSVNFSGNEVPNMEISLPNSGDDSRLSNSKPDVQNEAPQSHIKQANPFRSIGDAMEDWKERARVSADTQDHPPDSGHHSDDENATQFRYVPEGEQSTSQALGAATADQISDETQIKHSFMEDESHVKKLEQSEERTPDNPEVPHIQASQALTSKSENVNELEDPEIQTDTPVQDLVEVGKYSSFQNLVSFKRSLADDKIAPDDLTVDMELCTQMDLDIPDAETERAIVGWKNLELATMKLSQELAEQLRLVMEPTLASKLQGDYRTGKRINMKKVIPYIASHFRRDKIWLRRTKPNKRNYQVVIAVDDSRSMSEGKCGKVAIEALVTVCRAMSQLEVGQFAVASFGKKGNVRILHDFDQIFSSEAGVNMISSLSFEQDNKIEDQPVSDLLTHLNTMLDTAVAKARTPSGQNPLQQLILIISDGKFHEKENLRRHVRDVLNRKRMVAYVLLDSPEDSIMNLQEACFKAGEELKLKKYMDSFPFPYYVMLQNIEALPRTLADLLRQWFELMQSTNE</sequence>
<protein>
    <recommendedName>
        <fullName evidence="4 9">Midasin</fullName>
    </recommendedName>
</protein>
<evidence type="ECO:0000313" key="12">
    <source>
        <dbReference type="EMBL" id="PAN47054.1"/>
    </source>
</evidence>
<dbReference type="CDD" id="cd00009">
    <property type="entry name" value="AAA"/>
    <property type="match status" value="1"/>
</dbReference>
<evidence type="ECO:0000256" key="10">
    <source>
        <dbReference type="SAM" id="MobiDB-lite"/>
    </source>
</evidence>
<evidence type="ECO:0000256" key="4">
    <source>
        <dbReference type="ARBA" id="ARBA00017143"/>
    </source>
</evidence>
<dbReference type="Gene3D" id="3.40.50.300">
    <property type="entry name" value="P-loop containing nucleotide triphosphate hydrolases"/>
    <property type="match status" value="7"/>
</dbReference>
<dbReference type="FunFam" id="3.40.50.300:FF:001368">
    <property type="entry name" value="Midasin"/>
    <property type="match status" value="1"/>
</dbReference>
<evidence type="ECO:0000256" key="1">
    <source>
        <dbReference type="ARBA" id="ARBA00004604"/>
    </source>
</evidence>
<dbReference type="PIRSF" id="PIRSF010340">
    <property type="entry name" value="Midasin"/>
    <property type="match status" value="1"/>
</dbReference>
<dbReference type="InterPro" id="IPR012099">
    <property type="entry name" value="Midasin"/>
</dbReference>
<dbReference type="InterPro" id="IPR040848">
    <property type="entry name" value="AAA_lid_7"/>
</dbReference>
<dbReference type="SMART" id="SM00382">
    <property type="entry name" value="AAA"/>
    <property type="match status" value="6"/>
</dbReference>
<dbReference type="Proteomes" id="UP000243499">
    <property type="component" value="Chromosome 9"/>
</dbReference>
<feature type="compositionally biased region" description="Acidic residues" evidence="10">
    <location>
        <begin position="4762"/>
        <end position="4780"/>
    </location>
</feature>
<dbReference type="InterPro" id="IPR011704">
    <property type="entry name" value="ATPase_dyneun-rel_AAA"/>
</dbReference>
<feature type="compositionally biased region" description="Basic and acidic residues" evidence="10">
    <location>
        <begin position="4731"/>
        <end position="4743"/>
    </location>
</feature>
<dbReference type="PROSITE" id="PS50234">
    <property type="entry name" value="VWFA"/>
    <property type="match status" value="1"/>
</dbReference>
<feature type="compositionally biased region" description="Polar residues" evidence="10">
    <location>
        <begin position="4883"/>
        <end position="4909"/>
    </location>
</feature>
<feature type="region of interest" description="Disordered" evidence="10">
    <location>
        <begin position="4612"/>
        <end position="4974"/>
    </location>
</feature>
<dbReference type="InterPro" id="IPR003593">
    <property type="entry name" value="AAA+_ATPase"/>
</dbReference>
<dbReference type="Gene3D" id="3.40.50.410">
    <property type="entry name" value="von Willebrand factor, type A domain"/>
    <property type="match status" value="1"/>
</dbReference>
<dbReference type="Pfam" id="PF17867">
    <property type="entry name" value="AAA_lid_7"/>
    <property type="match status" value="3"/>
</dbReference>
<feature type="compositionally biased region" description="Acidic residues" evidence="10">
    <location>
        <begin position="4544"/>
        <end position="4553"/>
    </location>
</feature>
<dbReference type="PANTHER" id="PTHR48103">
    <property type="entry name" value="MIDASIN-RELATED"/>
    <property type="match status" value="1"/>
</dbReference>
<dbReference type="SUPFAM" id="SSF52540">
    <property type="entry name" value="P-loop containing nucleoside triphosphate hydrolases"/>
    <property type="match status" value="6"/>
</dbReference>
<dbReference type="GO" id="GO:0030687">
    <property type="term" value="C:preribosome, large subunit precursor"/>
    <property type="evidence" value="ECO:0007669"/>
    <property type="project" value="TreeGrafter"/>
</dbReference>
<keyword evidence="7 9" id="KW-0143">Chaperone</keyword>
<dbReference type="InterPro" id="IPR041190">
    <property type="entry name" value="Midasin_AAA_lid_5"/>
</dbReference>
<organism evidence="12">
    <name type="scientific">Panicum hallii</name>
    <dbReference type="NCBI Taxonomy" id="206008"/>
    <lineage>
        <taxon>Eukaryota</taxon>
        <taxon>Viridiplantae</taxon>
        <taxon>Streptophyta</taxon>
        <taxon>Embryophyta</taxon>
        <taxon>Tracheophyta</taxon>
        <taxon>Spermatophyta</taxon>
        <taxon>Magnoliopsida</taxon>
        <taxon>Liliopsida</taxon>
        <taxon>Poales</taxon>
        <taxon>Poaceae</taxon>
        <taxon>PACMAD clade</taxon>
        <taxon>Panicoideae</taxon>
        <taxon>Panicodae</taxon>
        <taxon>Paniceae</taxon>
        <taxon>Panicinae</taxon>
        <taxon>Panicum</taxon>
        <taxon>Panicum sect. Panicum</taxon>
    </lineage>
</organism>
<proteinExistence type="inferred from homology"/>